<dbReference type="GO" id="GO:0003677">
    <property type="term" value="F:DNA binding"/>
    <property type="evidence" value="ECO:0007669"/>
    <property type="project" value="InterPro"/>
</dbReference>
<dbReference type="OrthoDB" id="9805356at2"/>
<keyword evidence="3" id="KW-1185">Reference proteome</keyword>
<gene>
    <name evidence="2" type="ORF">C7451_1225</name>
</gene>
<evidence type="ECO:0000313" key="3">
    <source>
        <dbReference type="Proteomes" id="UP000248014"/>
    </source>
</evidence>
<dbReference type="SMART" id="SM00530">
    <property type="entry name" value="HTH_XRE"/>
    <property type="match status" value="1"/>
</dbReference>
<evidence type="ECO:0000313" key="2">
    <source>
        <dbReference type="EMBL" id="PXW68081.1"/>
    </source>
</evidence>
<dbReference type="Proteomes" id="UP000248014">
    <property type="component" value="Unassembled WGS sequence"/>
</dbReference>
<protein>
    <submittedName>
        <fullName evidence="2">Helix-turn-helix protein</fullName>
    </submittedName>
</protein>
<accession>A0A2V3V2F4</accession>
<feature type="domain" description="HTH cro/C1-type" evidence="1">
    <location>
        <begin position="12"/>
        <end position="66"/>
    </location>
</feature>
<reference evidence="2 3" key="1">
    <citation type="submission" date="2018-05" db="EMBL/GenBank/DDBJ databases">
        <title>Genomic Encyclopedia of Type Strains, Phase IV (KMG-IV): sequencing the most valuable type-strain genomes for metagenomic binning, comparative biology and taxonomic classification.</title>
        <authorList>
            <person name="Goeker M."/>
        </authorList>
    </citation>
    <scope>NUCLEOTIDE SEQUENCE [LARGE SCALE GENOMIC DNA]</scope>
    <source>
        <strain evidence="2 3">DSM 3183</strain>
    </source>
</reference>
<dbReference type="AlphaFoldDB" id="A0A2V3V2F4"/>
<name>A0A2V3V2F4_9SPHN</name>
<dbReference type="SUPFAM" id="SSF47413">
    <property type="entry name" value="lambda repressor-like DNA-binding domains"/>
    <property type="match status" value="1"/>
</dbReference>
<dbReference type="Gene3D" id="1.10.260.40">
    <property type="entry name" value="lambda repressor-like DNA-binding domains"/>
    <property type="match status" value="1"/>
</dbReference>
<dbReference type="InterPro" id="IPR010982">
    <property type="entry name" value="Lambda_DNA-bd_dom_sf"/>
</dbReference>
<dbReference type="InterPro" id="IPR001387">
    <property type="entry name" value="Cro/C1-type_HTH"/>
</dbReference>
<dbReference type="Pfam" id="PF01381">
    <property type="entry name" value="HTH_3"/>
    <property type="match status" value="1"/>
</dbReference>
<organism evidence="2 3">
    <name type="scientific">Blastomonas natatoria</name>
    <dbReference type="NCBI Taxonomy" id="34015"/>
    <lineage>
        <taxon>Bacteria</taxon>
        <taxon>Pseudomonadati</taxon>
        <taxon>Pseudomonadota</taxon>
        <taxon>Alphaproteobacteria</taxon>
        <taxon>Sphingomonadales</taxon>
        <taxon>Sphingomonadaceae</taxon>
        <taxon>Blastomonas</taxon>
    </lineage>
</organism>
<dbReference type="RefSeq" id="WP_110300336.1">
    <property type="nucleotide sequence ID" value="NZ_QJJM01000022.1"/>
</dbReference>
<comment type="caution">
    <text evidence="2">The sequence shown here is derived from an EMBL/GenBank/DDBJ whole genome shotgun (WGS) entry which is preliminary data.</text>
</comment>
<dbReference type="CDD" id="cd00093">
    <property type="entry name" value="HTH_XRE"/>
    <property type="match status" value="1"/>
</dbReference>
<proteinExistence type="predicted"/>
<sequence>MSAGIEEIAASIREARIAKALTQKELGLRVGLPQSHISKIEKGTVDLKLSSLVEIARALELEIMLVPRKALPAVEGAVRAHGTSVETSRALSLLNEQAQIAERIKASFPDLSQVESFQHAIRSISTLQFDAARLKALDEALQPAKRLKAIIDAQGGAAALAKRLKEATSALRHFRNIQLCNAPLNETARQRPAYRLEEDDG</sequence>
<evidence type="ECO:0000259" key="1">
    <source>
        <dbReference type="PROSITE" id="PS50943"/>
    </source>
</evidence>
<dbReference type="PROSITE" id="PS50943">
    <property type="entry name" value="HTH_CROC1"/>
    <property type="match status" value="1"/>
</dbReference>
<dbReference type="EMBL" id="QJJM01000022">
    <property type="protein sequence ID" value="PXW68081.1"/>
    <property type="molecule type" value="Genomic_DNA"/>
</dbReference>